<evidence type="ECO:0000313" key="4">
    <source>
        <dbReference type="Proteomes" id="UP001049176"/>
    </source>
</evidence>
<feature type="compositionally biased region" description="Polar residues" evidence="1">
    <location>
        <begin position="596"/>
        <end position="605"/>
    </location>
</feature>
<protein>
    <recommendedName>
        <fullName evidence="2">PB1 domain-containing protein</fullName>
    </recommendedName>
</protein>
<sequence length="749" mass="80941">MSSSATHFKFTCYPHTRRATFQSRPTWLALSDKIHSLFDIPLDKVAVSYIDVEDDEVTLSTQEELEDFYQDLDTGGGWRPGDVVKLTVLDLSSARQDKSEKSLPTTPRSTNPRNTFGANLSDGLPFNIDEDWQNFPPFAGVYVGNPPAQKQDGSVHAFIEVLESDAEVSAQKSPPSSGTSSVRTPTPRPDKGKGRAFDVEEGENLDVPVAEDDDVSSIASVIDSQGSEKKPDIHVMGRQASSGLFEPVESRASYQSRTSHGSRTSRRSSIAVAPIGDESTPKSSAKYFPTRSTSNVSIAPSSVLVPPTAGSTVVTEDPPLPPLDKTSLESGFENPSLSSDIASLLTTLTEVIASHPELSEGVRKILQNAVAGTYWTPGQRESIHEAAGSVADGLTSLDEEAGRKVAEALGNLFRAVGQVVGTSPSTNFKPNTSTSEPVNTTNASAPKNAGVNSSETHAPHRLPSFDSWNRGSYGYGCGYGSYGPPPPGPPPLPGGYVPKHLPLRGLYPSRVPEGPPMHHPANLARPSRPVRRPSRQSKDLRAQVEAAKLLYKAEKERYRADREERRNEKAERDRRLIEMFANRGDSLRENEHTPLAGTTTLNASPFPTPPPQEPASVTTAPPPHSQADTSQLISNGYGGYPSFEITRVPSAPHPTQNLRRVAETVGRRVSEQTSDPKERSLKRIIKKLGDMGFTTRANPDLTLRVTALLPSDITTMTADKEEDIATTLVNELLKSPRIPPTASGSGDVR</sequence>
<organism evidence="3 4">
    <name type="scientific">Marasmius oreades</name>
    <name type="common">fairy-ring Marasmius</name>
    <dbReference type="NCBI Taxonomy" id="181124"/>
    <lineage>
        <taxon>Eukaryota</taxon>
        <taxon>Fungi</taxon>
        <taxon>Dikarya</taxon>
        <taxon>Basidiomycota</taxon>
        <taxon>Agaricomycotina</taxon>
        <taxon>Agaricomycetes</taxon>
        <taxon>Agaricomycetidae</taxon>
        <taxon>Agaricales</taxon>
        <taxon>Marasmiineae</taxon>
        <taxon>Marasmiaceae</taxon>
        <taxon>Marasmius</taxon>
    </lineage>
</organism>
<proteinExistence type="predicted"/>
<evidence type="ECO:0000259" key="2">
    <source>
        <dbReference type="Pfam" id="PF00564"/>
    </source>
</evidence>
<dbReference type="Proteomes" id="UP001049176">
    <property type="component" value="Chromosome 8"/>
</dbReference>
<feature type="region of interest" description="Disordered" evidence="1">
    <location>
        <begin position="423"/>
        <end position="463"/>
    </location>
</feature>
<dbReference type="InterPro" id="IPR000270">
    <property type="entry name" value="PB1_dom"/>
</dbReference>
<dbReference type="OrthoDB" id="661148at2759"/>
<accession>A0A9P7RSS8</accession>
<dbReference type="RefSeq" id="XP_043005219.1">
    <property type="nucleotide sequence ID" value="XM_043157851.1"/>
</dbReference>
<reference evidence="3" key="1">
    <citation type="journal article" date="2021" name="Genome Biol. Evol.">
        <title>The assembled and annotated genome of the fairy-ring fungus Marasmius oreades.</title>
        <authorList>
            <person name="Hiltunen M."/>
            <person name="Ament-Velasquez S.L."/>
            <person name="Johannesson H."/>
        </authorList>
    </citation>
    <scope>NUCLEOTIDE SEQUENCE</scope>
    <source>
        <strain evidence="3">03SP1</strain>
    </source>
</reference>
<feature type="compositionally biased region" description="Polar residues" evidence="1">
    <location>
        <begin position="170"/>
        <end position="184"/>
    </location>
</feature>
<feature type="compositionally biased region" description="Polar residues" evidence="1">
    <location>
        <begin position="290"/>
        <end position="300"/>
    </location>
</feature>
<feature type="region of interest" description="Disordered" evidence="1">
    <location>
        <begin position="238"/>
        <end position="321"/>
    </location>
</feature>
<gene>
    <name evidence="3" type="ORF">E1B28_012716</name>
</gene>
<feature type="region of interest" description="Disordered" evidence="1">
    <location>
        <begin position="166"/>
        <end position="202"/>
    </location>
</feature>
<feature type="compositionally biased region" description="Basic and acidic residues" evidence="1">
    <location>
        <begin position="188"/>
        <end position="198"/>
    </location>
</feature>
<dbReference type="SUPFAM" id="SSF54277">
    <property type="entry name" value="CAD &amp; PB1 domains"/>
    <property type="match status" value="1"/>
</dbReference>
<feature type="region of interest" description="Disordered" evidence="1">
    <location>
        <begin position="510"/>
        <end position="539"/>
    </location>
</feature>
<comment type="caution">
    <text evidence="3">The sequence shown here is derived from an EMBL/GenBank/DDBJ whole genome shotgun (WGS) entry which is preliminary data.</text>
</comment>
<dbReference type="AlphaFoldDB" id="A0A9P7RSS8"/>
<feature type="domain" description="PB1" evidence="2">
    <location>
        <begin position="8"/>
        <end position="73"/>
    </location>
</feature>
<evidence type="ECO:0000313" key="3">
    <source>
        <dbReference type="EMBL" id="KAG7088748.1"/>
    </source>
</evidence>
<feature type="region of interest" description="Disordered" evidence="1">
    <location>
        <begin position="95"/>
        <end position="122"/>
    </location>
</feature>
<dbReference type="KEGG" id="more:E1B28_012716"/>
<keyword evidence="4" id="KW-1185">Reference proteome</keyword>
<dbReference type="GeneID" id="66081791"/>
<feature type="compositionally biased region" description="Polar residues" evidence="1">
    <location>
        <begin position="423"/>
        <end position="456"/>
    </location>
</feature>
<evidence type="ECO:0000256" key="1">
    <source>
        <dbReference type="SAM" id="MobiDB-lite"/>
    </source>
</evidence>
<dbReference type="Pfam" id="PF00564">
    <property type="entry name" value="PB1"/>
    <property type="match status" value="1"/>
</dbReference>
<dbReference type="Gene3D" id="3.10.20.90">
    <property type="entry name" value="Phosphatidylinositol 3-kinase Catalytic Subunit, Chain A, domain 1"/>
    <property type="match status" value="1"/>
</dbReference>
<feature type="compositionally biased region" description="Low complexity" evidence="1">
    <location>
        <begin position="104"/>
        <end position="115"/>
    </location>
</feature>
<dbReference type="EMBL" id="CM032188">
    <property type="protein sequence ID" value="KAG7088748.1"/>
    <property type="molecule type" value="Genomic_DNA"/>
</dbReference>
<feature type="region of interest" description="Disordered" evidence="1">
    <location>
        <begin position="583"/>
        <end position="626"/>
    </location>
</feature>
<name>A0A9P7RSS8_9AGAR</name>